<comment type="similarity">
    <text evidence="2 10">Belongs to the eukaryotic GSH synthase family.</text>
</comment>
<dbReference type="PIRSF" id="PIRSF001558">
    <property type="entry name" value="GSHase"/>
    <property type="match status" value="1"/>
</dbReference>
<evidence type="ECO:0000256" key="1">
    <source>
        <dbReference type="ARBA" id="ARBA00004965"/>
    </source>
</evidence>
<dbReference type="Gene3D" id="3.30.470.20">
    <property type="entry name" value="ATP-grasp fold, B domain"/>
    <property type="match status" value="1"/>
</dbReference>
<keyword evidence="6 10" id="KW-0479">Metal-binding</keyword>
<feature type="binding site" evidence="11">
    <location>
        <position position="213"/>
    </location>
    <ligand>
        <name>substrate</name>
    </ligand>
</feature>
<comment type="caution">
    <text evidence="15">The sequence shown here is derived from an EMBL/GenBank/DDBJ whole genome shotgun (WGS) entry which is preliminary data.</text>
</comment>
<feature type="binding site" evidence="11">
    <location>
        <position position="117"/>
    </location>
    <ligand>
        <name>substrate</name>
    </ligand>
</feature>
<reference evidence="15 16" key="1">
    <citation type="journal article" date="2018" name="Genome Biol. Evol.">
        <title>Multiple Roots of Fruiting Body Formation in Amoebozoa.</title>
        <authorList>
            <person name="Hillmann F."/>
            <person name="Forbes G."/>
            <person name="Novohradska S."/>
            <person name="Ferling I."/>
            <person name="Riege K."/>
            <person name="Groth M."/>
            <person name="Westermann M."/>
            <person name="Marz M."/>
            <person name="Spaller T."/>
            <person name="Winckler T."/>
            <person name="Schaap P."/>
            <person name="Glockner G."/>
        </authorList>
    </citation>
    <scope>NUCLEOTIDE SEQUENCE [LARGE SCALE GENOMIC DNA]</scope>
    <source>
        <strain evidence="15 16">Jena</strain>
    </source>
</reference>
<feature type="binding site" evidence="11">
    <location>
        <position position="417"/>
    </location>
    <ligand>
        <name>ATP</name>
        <dbReference type="ChEBI" id="CHEBI:30616"/>
    </ligand>
</feature>
<keyword evidence="7 10" id="KW-0547">Nucleotide-binding</keyword>
<dbReference type="NCBIfam" id="TIGR01986">
    <property type="entry name" value="glut_syn_euk"/>
    <property type="match status" value="1"/>
</dbReference>
<feature type="binding site" evidence="13">
    <location>
        <begin position="454"/>
        <end position="455"/>
    </location>
    <ligand>
        <name>substrate</name>
    </ligand>
</feature>
<keyword evidence="4 10" id="KW-0436">Ligase</keyword>
<feature type="domain" description="Glutathione synthase substrate-binding" evidence="14">
    <location>
        <begin position="198"/>
        <end position="297"/>
    </location>
</feature>
<dbReference type="InterPro" id="IPR014042">
    <property type="entry name" value="Glutathione_synthase_a-hlx"/>
</dbReference>
<dbReference type="InterPro" id="IPR005615">
    <property type="entry name" value="Glutathione_synthase"/>
</dbReference>
<evidence type="ECO:0000256" key="13">
    <source>
        <dbReference type="PIRSR" id="PIRSR001558-3"/>
    </source>
</evidence>
<feature type="binding site" evidence="11">
    <location>
        <position position="451"/>
    </location>
    <ligand>
        <name>ATP</name>
        <dbReference type="ChEBI" id="CHEBI:30616"/>
    </ligand>
</feature>
<comment type="pathway">
    <text evidence="1 10">Sulfur metabolism; glutathione biosynthesis; glutathione from L-cysteine and L-glutamate: step 2/2.</text>
</comment>
<evidence type="ECO:0000256" key="3">
    <source>
        <dbReference type="ARBA" id="ARBA00011738"/>
    </source>
</evidence>
<dbReference type="EMBL" id="MDYQ01000463">
    <property type="protein sequence ID" value="PRP74430.1"/>
    <property type="molecule type" value="Genomic_DNA"/>
</dbReference>
<dbReference type="Gene3D" id="1.10.1080.10">
    <property type="entry name" value="Glutathione Synthetase, Chain A, domain 3"/>
    <property type="match status" value="1"/>
</dbReference>
<evidence type="ECO:0000256" key="10">
    <source>
        <dbReference type="PIRNR" id="PIRNR001558"/>
    </source>
</evidence>
<dbReference type="GO" id="GO:0000287">
    <property type="term" value="F:magnesium ion binding"/>
    <property type="evidence" value="ECO:0007669"/>
    <property type="project" value="UniProtKB-UniRule"/>
</dbReference>
<dbReference type="Gene3D" id="3.30.1490.80">
    <property type="match status" value="1"/>
</dbReference>
<evidence type="ECO:0000256" key="7">
    <source>
        <dbReference type="ARBA" id="ARBA00022741"/>
    </source>
</evidence>
<comment type="cofactor">
    <cofactor evidence="10 12">
        <name>Mg(2+)</name>
        <dbReference type="ChEBI" id="CHEBI:18420"/>
    </cofactor>
    <text evidence="10 12">Binds 1 Mg(2+) ion per subunit.</text>
</comment>
<evidence type="ECO:0000256" key="4">
    <source>
        <dbReference type="ARBA" id="ARBA00022598"/>
    </source>
</evidence>
<feature type="binding site" evidence="11">
    <location>
        <begin position="358"/>
        <end position="367"/>
    </location>
    <ligand>
        <name>ATP</name>
        <dbReference type="ChEBI" id="CHEBI:30616"/>
    </ligand>
</feature>
<protein>
    <recommendedName>
        <fullName evidence="10">Glutathione synthetase</fullName>
        <shortName evidence="10">GSH-S</shortName>
        <ecNumber evidence="10">6.3.2.3</ecNumber>
    </recommendedName>
</protein>
<dbReference type="Gene3D" id="3.30.1490.50">
    <property type="match status" value="1"/>
</dbReference>
<dbReference type="InParanoid" id="A0A2P6MRU9"/>
<evidence type="ECO:0000256" key="9">
    <source>
        <dbReference type="ARBA" id="ARBA00022842"/>
    </source>
</evidence>
<organism evidence="15 16">
    <name type="scientific">Planoprotostelium fungivorum</name>
    <dbReference type="NCBI Taxonomy" id="1890364"/>
    <lineage>
        <taxon>Eukaryota</taxon>
        <taxon>Amoebozoa</taxon>
        <taxon>Evosea</taxon>
        <taxon>Variosea</taxon>
        <taxon>Cavosteliida</taxon>
        <taxon>Cavosteliaceae</taxon>
        <taxon>Planoprotostelium</taxon>
    </lineage>
</organism>
<dbReference type="Gene3D" id="3.40.50.1760">
    <property type="entry name" value="Glutathione synthase, substrate-binding domain superfamily, eukaryotic"/>
    <property type="match status" value="1"/>
</dbReference>
<feature type="binding site" evidence="11">
    <location>
        <position position="369"/>
    </location>
    <ligand>
        <name>ATP</name>
        <dbReference type="ChEBI" id="CHEBI:30616"/>
    </ligand>
</feature>
<dbReference type="FunFam" id="3.40.50.1760:FF:000001">
    <property type="entry name" value="Glutathione synthetase"/>
    <property type="match status" value="1"/>
</dbReference>
<dbReference type="AlphaFoldDB" id="A0A2P6MRU9"/>
<dbReference type="STRING" id="1890364.A0A2P6MRU9"/>
<dbReference type="Pfam" id="PF03917">
    <property type="entry name" value="GSH_synth_ATP"/>
    <property type="match status" value="1"/>
</dbReference>
<dbReference type="SUPFAM" id="SSF52440">
    <property type="entry name" value="PreATP-grasp domain"/>
    <property type="match status" value="1"/>
</dbReference>
<feature type="binding site" evidence="11">
    <location>
        <position position="445"/>
    </location>
    <ligand>
        <name>ATP</name>
        <dbReference type="ChEBI" id="CHEBI:30616"/>
    </ligand>
</feature>
<feature type="binding site" evidence="13">
    <location>
        <begin position="261"/>
        <end position="264"/>
    </location>
    <ligand>
        <name>substrate</name>
    </ligand>
</feature>
<gene>
    <name evidence="15" type="ORF">PROFUN_06559</name>
</gene>
<dbReference type="InterPro" id="IPR016185">
    <property type="entry name" value="PreATP-grasp_dom_sf"/>
</dbReference>
<dbReference type="InterPro" id="IPR014049">
    <property type="entry name" value="Glutathione_synthase_N_euk"/>
</dbReference>
<evidence type="ECO:0000256" key="2">
    <source>
        <dbReference type="ARBA" id="ARBA00010385"/>
    </source>
</evidence>
<name>A0A2P6MRU9_9EUKA</name>
<comment type="subunit">
    <text evidence="3">Homodimer.</text>
</comment>
<dbReference type="EC" id="6.3.2.3" evidence="10"/>
<evidence type="ECO:0000256" key="5">
    <source>
        <dbReference type="ARBA" id="ARBA00022684"/>
    </source>
</evidence>
<dbReference type="Proteomes" id="UP000241769">
    <property type="component" value="Unassembled WGS sequence"/>
</dbReference>
<dbReference type="GO" id="GO:0005829">
    <property type="term" value="C:cytosol"/>
    <property type="evidence" value="ECO:0007669"/>
    <property type="project" value="TreeGrafter"/>
</dbReference>
<dbReference type="FunFam" id="3.30.1490.50:FF:000002">
    <property type="entry name" value="Glutathione synthetase"/>
    <property type="match status" value="1"/>
</dbReference>
<feature type="binding site" evidence="11">
    <location>
        <position position="300"/>
    </location>
    <ligand>
        <name>ATP</name>
        <dbReference type="ChEBI" id="CHEBI:30616"/>
    </ligand>
</feature>
<evidence type="ECO:0000313" key="15">
    <source>
        <dbReference type="EMBL" id="PRP74430.1"/>
    </source>
</evidence>
<dbReference type="Pfam" id="PF03199">
    <property type="entry name" value="GSH_synthase"/>
    <property type="match status" value="1"/>
</dbReference>
<keyword evidence="16" id="KW-1185">Reference proteome</keyword>
<feature type="binding site" evidence="13">
    <location>
        <begin position="207"/>
        <end position="209"/>
    </location>
    <ligand>
        <name>substrate</name>
    </ligand>
</feature>
<keyword evidence="5 10" id="KW-0317">Glutathione biosynthesis</keyword>
<feature type="binding site" evidence="12">
    <location>
        <position position="136"/>
    </location>
    <ligand>
        <name>Mg(2+)</name>
        <dbReference type="ChEBI" id="CHEBI:18420"/>
    </ligand>
</feature>
<feature type="binding site" evidence="12">
    <location>
        <position position="362"/>
    </location>
    <ligand>
        <name>Mg(2+)</name>
        <dbReference type="ChEBI" id="CHEBI:18420"/>
    </ligand>
</feature>
<dbReference type="OrthoDB" id="2020073at2759"/>
<dbReference type="FunCoup" id="A0A2P6MRU9">
    <property type="interactions" value="762"/>
</dbReference>
<comment type="catalytic activity">
    <reaction evidence="10">
        <text>gamma-L-glutamyl-L-cysteine + glycine + ATP = glutathione + ADP + phosphate + H(+)</text>
        <dbReference type="Rhea" id="RHEA:13557"/>
        <dbReference type="ChEBI" id="CHEBI:15378"/>
        <dbReference type="ChEBI" id="CHEBI:30616"/>
        <dbReference type="ChEBI" id="CHEBI:43474"/>
        <dbReference type="ChEBI" id="CHEBI:57305"/>
        <dbReference type="ChEBI" id="CHEBI:57925"/>
        <dbReference type="ChEBI" id="CHEBI:58173"/>
        <dbReference type="ChEBI" id="CHEBI:456216"/>
        <dbReference type="EC" id="6.3.2.3"/>
    </reaction>
</comment>
<dbReference type="GO" id="GO:0043295">
    <property type="term" value="F:glutathione binding"/>
    <property type="evidence" value="ECO:0007669"/>
    <property type="project" value="UniProtKB-UniRule"/>
</dbReference>
<evidence type="ECO:0000256" key="12">
    <source>
        <dbReference type="PIRSR" id="PIRSR001558-2"/>
    </source>
</evidence>
<feature type="binding site" evidence="13">
    <location>
        <begin position="140"/>
        <end position="143"/>
    </location>
    <ligand>
        <name>substrate</name>
    </ligand>
</feature>
<dbReference type="GO" id="GO:0005524">
    <property type="term" value="F:ATP binding"/>
    <property type="evidence" value="ECO:0007669"/>
    <property type="project" value="UniProtKB-UniRule"/>
</dbReference>
<feature type="binding site" evidence="12">
    <location>
        <position position="138"/>
    </location>
    <ligand>
        <name>Mg(2+)</name>
        <dbReference type="ChEBI" id="CHEBI:18420"/>
    </ligand>
</feature>
<evidence type="ECO:0000256" key="6">
    <source>
        <dbReference type="ARBA" id="ARBA00022723"/>
    </source>
</evidence>
<evidence type="ECO:0000313" key="16">
    <source>
        <dbReference type="Proteomes" id="UP000241769"/>
    </source>
</evidence>
<dbReference type="PANTHER" id="PTHR11130">
    <property type="entry name" value="GLUTATHIONE SYNTHETASE"/>
    <property type="match status" value="1"/>
</dbReference>
<feature type="binding site" evidence="11">
    <location>
        <position position="136"/>
    </location>
    <ligand>
        <name>ATP</name>
        <dbReference type="ChEBI" id="CHEBI:30616"/>
    </ligand>
</feature>
<evidence type="ECO:0000256" key="11">
    <source>
        <dbReference type="PIRSR" id="PIRSR001558-1"/>
    </source>
</evidence>
<feature type="binding site" evidence="11">
    <location>
        <position position="443"/>
    </location>
    <ligand>
        <name>substrate</name>
    </ligand>
</feature>
<evidence type="ECO:0000259" key="14">
    <source>
        <dbReference type="Pfam" id="PF03199"/>
    </source>
</evidence>
<dbReference type="GO" id="GO:0004363">
    <property type="term" value="F:glutathione synthase activity"/>
    <property type="evidence" value="ECO:0007669"/>
    <property type="project" value="UniProtKB-UniRule"/>
</dbReference>
<dbReference type="UniPathway" id="UPA00142">
    <property type="reaction ID" value="UER00210"/>
</dbReference>
<keyword evidence="8 10" id="KW-0067">ATP-binding</keyword>
<dbReference type="InterPro" id="IPR004887">
    <property type="entry name" value="GSH_synth_subst-bd"/>
</dbReference>
<proteinExistence type="inferred from homology"/>
<dbReference type="PANTHER" id="PTHR11130:SF0">
    <property type="entry name" value="GLUTATHIONE SYNTHETASE"/>
    <property type="match status" value="1"/>
</dbReference>
<dbReference type="InterPro" id="IPR014709">
    <property type="entry name" value="Glutathione_synthase_C_euk"/>
</dbReference>
<sequence>MSTLNRELTEEQLNQLSLEVKEYAACHGLVMYNRASQLNHAPITLLPTPIPRSSYEKVWDFAPELNVLVHRVSLDHEFLLKHLEGVVEDEFTASLIDIYKKVLEKGIKQKITLGIHRSDYMLHAVDKEEPLLKQVELNTIAASFSNLSCIRADLQRYVLSTQNIQGYSPENVPDNSAREELPASLALAVQLHGAKQGVVVMVVHPNEVNAFDQRWLEYHLWDKHGVRMLRRSLLDFHERSVVDESGRLTIDGHAVSVVYFRAAYTPDDFPTEKEWKGRLIIEESDAIKCPNIAYHLVGTKKIQQVLAVPGVLEKFVSEDTARDLRLLFVGLYSLDEKDESLSQTLQKARENPHDYVLKPQREGGGNNIYGEDIVKSLDTFSAKKLSSFILMDRIRVPEVQTYLMREEKISKVEGVAELGIFSVFVSDAEDKVVYNKAAGFLLRTKVAKVEDGGVAAGVAVLDCPYLV</sequence>
<dbReference type="InterPro" id="IPR037013">
    <property type="entry name" value="GSH-S_sub-bd_sf"/>
</dbReference>
<dbReference type="SUPFAM" id="SSF56059">
    <property type="entry name" value="Glutathione synthetase ATP-binding domain-like"/>
    <property type="match status" value="1"/>
</dbReference>
<feature type="binding site" evidence="11">
    <location>
        <begin position="391"/>
        <end position="394"/>
    </location>
    <ligand>
        <name>ATP</name>
        <dbReference type="ChEBI" id="CHEBI:30616"/>
    </ligand>
</feature>
<accession>A0A2P6MRU9</accession>
<evidence type="ECO:0000256" key="8">
    <source>
        <dbReference type="ARBA" id="ARBA00022840"/>
    </source>
</evidence>
<keyword evidence="9 10" id="KW-0460">Magnesium</keyword>